<comment type="caution">
    <text evidence="1">The sequence shown here is derived from an EMBL/GenBank/DDBJ whole genome shotgun (WGS) entry which is preliminary data.</text>
</comment>
<dbReference type="EMBL" id="JAMKPW020000043">
    <property type="protein sequence ID" value="KAK8194437.1"/>
    <property type="molecule type" value="Genomic_DNA"/>
</dbReference>
<protein>
    <submittedName>
        <fullName evidence="1">Uncharacterized protein</fullName>
    </submittedName>
</protein>
<name>A0ACC3S5I8_9PEZI</name>
<keyword evidence="2" id="KW-1185">Reference proteome</keyword>
<dbReference type="Proteomes" id="UP001320706">
    <property type="component" value="Unassembled WGS sequence"/>
</dbReference>
<sequence>MSLPLDIPPNGSKIAHPPHPYYPVEVEIAGYLANEWSVPTLLTIFAAGCSVLFFGTYLIVKKVHPRLPKSELVTIMWFVLTIGYYALNQANMGELQTLFGQLWKEYALSDSRYLTQNAFVLCMESITAICWGPLSYVVAGLITVQHPLRHPLQAVVSLGQIYGDILYYATSLFDHYYLGISYSRPEAYYFWGYYFLMNFFWIVIPGRE</sequence>
<reference evidence="1" key="1">
    <citation type="submission" date="2024-02" db="EMBL/GenBank/DDBJ databases">
        <title>Metagenome Assembled Genome of Zalaria obscura JY119.</title>
        <authorList>
            <person name="Vighnesh L."/>
            <person name="Jagadeeshwari U."/>
            <person name="Venkata Ramana C."/>
            <person name="Sasikala C."/>
        </authorList>
    </citation>
    <scope>NUCLEOTIDE SEQUENCE</scope>
    <source>
        <strain evidence="1">JY119</strain>
    </source>
</reference>
<organism evidence="1 2">
    <name type="scientific">Zalaria obscura</name>
    <dbReference type="NCBI Taxonomy" id="2024903"/>
    <lineage>
        <taxon>Eukaryota</taxon>
        <taxon>Fungi</taxon>
        <taxon>Dikarya</taxon>
        <taxon>Ascomycota</taxon>
        <taxon>Pezizomycotina</taxon>
        <taxon>Dothideomycetes</taxon>
        <taxon>Dothideomycetidae</taxon>
        <taxon>Dothideales</taxon>
        <taxon>Zalariaceae</taxon>
        <taxon>Zalaria</taxon>
    </lineage>
</organism>
<proteinExistence type="predicted"/>
<evidence type="ECO:0000313" key="1">
    <source>
        <dbReference type="EMBL" id="KAK8194437.1"/>
    </source>
</evidence>
<evidence type="ECO:0000313" key="2">
    <source>
        <dbReference type="Proteomes" id="UP001320706"/>
    </source>
</evidence>
<accession>A0ACC3S5I8</accession>
<gene>
    <name evidence="1" type="ORF">M8818_007629</name>
</gene>